<dbReference type="InterPro" id="IPR029063">
    <property type="entry name" value="SAM-dependent_MTases_sf"/>
</dbReference>
<comment type="catalytic activity">
    <reaction evidence="11">
        <text>[protein]-L-isoaspartate + S-adenosyl-L-methionine = [protein]-L-isoaspartate alpha-methyl ester + S-adenosyl-L-homocysteine</text>
        <dbReference type="Rhea" id="RHEA:12705"/>
        <dbReference type="Rhea" id="RHEA-COMP:12143"/>
        <dbReference type="Rhea" id="RHEA-COMP:12144"/>
        <dbReference type="ChEBI" id="CHEBI:57856"/>
        <dbReference type="ChEBI" id="CHEBI:59789"/>
        <dbReference type="ChEBI" id="CHEBI:90596"/>
        <dbReference type="ChEBI" id="CHEBI:90598"/>
        <dbReference type="EC" id="2.1.1.77"/>
    </reaction>
    <physiologicalReaction direction="left-to-right" evidence="11">
        <dbReference type="Rhea" id="RHEA:12706"/>
    </physiologicalReaction>
</comment>
<dbReference type="PANTHER" id="PTHR11579:SF0">
    <property type="entry name" value="PROTEIN-L-ISOASPARTATE(D-ASPARTATE) O-METHYLTRANSFERASE"/>
    <property type="match status" value="1"/>
</dbReference>
<comment type="subunit">
    <text evidence="3">Monomer.</text>
</comment>
<name>A0A1A9WAR7_9MUSC</name>
<dbReference type="SUPFAM" id="SSF53335">
    <property type="entry name" value="S-adenosyl-L-methionine-dependent methyltransferases"/>
    <property type="match status" value="1"/>
</dbReference>
<keyword evidence="8" id="KW-0949">S-adenosyl-L-methionine</keyword>
<reference evidence="14" key="2">
    <citation type="submission" date="2020-05" db="UniProtKB">
        <authorList>
            <consortium name="EnsemblMetazoa"/>
        </authorList>
    </citation>
    <scope>IDENTIFICATION</scope>
    <source>
        <strain evidence="14">IAEA</strain>
    </source>
</reference>
<proteinExistence type="inferred from homology"/>
<dbReference type="GO" id="GO:0005829">
    <property type="term" value="C:cytosol"/>
    <property type="evidence" value="ECO:0007669"/>
    <property type="project" value="UniProtKB-SubCell"/>
</dbReference>
<sequence length="269" mass="29488">MAPVEGPGFCVSSLLTLLLLASVSEGFRWQEEEQKLTELRRKMAWRSVGANNADLIRQLKDYGVISTQAVAIAMANTDRRFYAPQNPYMDAPQSIGHGVTISAPHMHAFAMEYLRDRMIPGSHVLDVGSGSGYLTACFWRYIQAQGENNNTKVVGVEHNPALVSLSKRNLDSDDSEMLKSGGLVIIEGDGRKGYPEFAPYTAIHVGAAAAVTPQPLLDQLAKGGRMVVPVGPEGGEQYMMQYDKKQDGTVKETRLMGVMYVPLTDLHRS</sequence>
<keyword evidence="15" id="KW-1185">Reference proteome</keyword>
<feature type="chain" id="PRO_5008400164" description="protein-L-isoaspartate(D-aspartate) O-methyltransferase" evidence="13">
    <location>
        <begin position="27"/>
        <end position="269"/>
    </location>
</feature>
<evidence type="ECO:0000256" key="10">
    <source>
        <dbReference type="ARBA" id="ARBA00031350"/>
    </source>
</evidence>
<feature type="signal peptide" evidence="13">
    <location>
        <begin position="1"/>
        <end position="26"/>
    </location>
</feature>
<evidence type="ECO:0000256" key="4">
    <source>
        <dbReference type="ARBA" id="ARBA00011890"/>
    </source>
</evidence>
<dbReference type="PANTHER" id="PTHR11579">
    <property type="entry name" value="PROTEIN-L-ISOASPARTATE O-METHYLTRANSFERASE"/>
    <property type="match status" value="1"/>
</dbReference>
<dbReference type="GO" id="GO:0006950">
    <property type="term" value="P:response to stress"/>
    <property type="evidence" value="ECO:0007669"/>
    <property type="project" value="UniProtKB-ARBA"/>
</dbReference>
<organism evidence="14 15">
    <name type="scientific">Glossina brevipalpis</name>
    <dbReference type="NCBI Taxonomy" id="37001"/>
    <lineage>
        <taxon>Eukaryota</taxon>
        <taxon>Metazoa</taxon>
        <taxon>Ecdysozoa</taxon>
        <taxon>Arthropoda</taxon>
        <taxon>Hexapoda</taxon>
        <taxon>Insecta</taxon>
        <taxon>Pterygota</taxon>
        <taxon>Neoptera</taxon>
        <taxon>Endopterygota</taxon>
        <taxon>Diptera</taxon>
        <taxon>Brachycera</taxon>
        <taxon>Muscomorpha</taxon>
        <taxon>Hippoboscoidea</taxon>
        <taxon>Glossinidae</taxon>
        <taxon>Glossina</taxon>
    </lineage>
</organism>
<evidence type="ECO:0000256" key="7">
    <source>
        <dbReference type="ARBA" id="ARBA00022679"/>
    </source>
</evidence>
<dbReference type="VEuPathDB" id="VectorBase:GBRI012479"/>
<dbReference type="Proteomes" id="UP000091820">
    <property type="component" value="Unassembled WGS sequence"/>
</dbReference>
<evidence type="ECO:0000313" key="15">
    <source>
        <dbReference type="Proteomes" id="UP000091820"/>
    </source>
</evidence>
<dbReference type="Gene3D" id="3.40.50.150">
    <property type="entry name" value="Vaccinia Virus protein VP39"/>
    <property type="match status" value="1"/>
</dbReference>
<dbReference type="STRING" id="37001.A0A1A9WAR7"/>
<keyword evidence="7" id="KW-0808">Transferase</keyword>
<evidence type="ECO:0000256" key="12">
    <source>
        <dbReference type="ARBA" id="ARBA00054057"/>
    </source>
</evidence>
<comment type="function">
    <text evidence="12">Initiates the repair of damaged proteins by catalyzing methyl esterification of L-isoaspartyl and D-aspartyl residues produced by spontaneous isomerization and racemization of L-aspartyl and L-asparaginyl residues in aging peptides and proteins.</text>
</comment>
<evidence type="ECO:0000256" key="6">
    <source>
        <dbReference type="ARBA" id="ARBA00022603"/>
    </source>
</evidence>
<evidence type="ECO:0000256" key="5">
    <source>
        <dbReference type="ARBA" id="ARBA00022490"/>
    </source>
</evidence>
<comment type="similarity">
    <text evidence="2">Belongs to the methyltransferase superfamily. L-isoaspartyl/D-aspartyl protein methyltransferase family.</text>
</comment>
<dbReference type="FunFam" id="3.40.50.150:FF:000235">
    <property type="entry name" value="Protein-L-isoaspartate O-methyltransferase"/>
    <property type="match status" value="1"/>
</dbReference>
<evidence type="ECO:0000256" key="9">
    <source>
        <dbReference type="ARBA" id="ARBA00031323"/>
    </source>
</evidence>
<dbReference type="EC" id="2.1.1.77" evidence="4"/>
<dbReference type="GO" id="GO:0004719">
    <property type="term" value="F:protein-L-isoaspartate (D-aspartate) O-methyltransferase activity"/>
    <property type="evidence" value="ECO:0007669"/>
    <property type="project" value="UniProtKB-EC"/>
</dbReference>
<protein>
    <recommendedName>
        <fullName evidence="4">protein-L-isoaspartate(D-aspartate) O-methyltransferase</fullName>
        <ecNumber evidence="4">2.1.1.77</ecNumber>
    </recommendedName>
    <alternativeName>
        <fullName evidence="10">L-isoaspartyl protein carboxyl methyltransferase</fullName>
    </alternativeName>
    <alternativeName>
        <fullName evidence="9">Protein-beta-aspartate methyltransferase</fullName>
    </alternativeName>
</protein>
<reference evidence="15" key="1">
    <citation type="submission" date="2014-03" db="EMBL/GenBank/DDBJ databases">
        <authorList>
            <person name="Aksoy S."/>
            <person name="Warren W."/>
            <person name="Wilson R.K."/>
        </authorList>
    </citation>
    <scope>NUCLEOTIDE SEQUENCE [LARGE SCALE GENOMIC DNA]</scope>
    <source>
        <strain evidence="15">IAEA</strain>
    </source>
</reference>
<evidence type="ECO:0000256" key="11">
    <source>
        <dbReference type="ARBA" id="ARBA00035815"/>
    </source>
</evidence>
<evidence type="ECO:0000256" key="2">
    <source>
        <dbReference type="ARBA" id="ARBA00005369"/>
    </source>
</evidence>
<dbReference type="CDD" id="cd02440">
    <property type="entry name" value="AdoMet_MTases"/>
    <property type="match status" value="1"/>
</dbReference>
<comment type="subcellular location">
    <subcellularLocation>
        <location evidence="1">Cytoplasm</location>
        <location evidence="1">Cytosol</location>
    </subcellularLocation>
</comment>
<dbReference type="InterPro" id="IPR000682">
    <property type="entry name" value="PCMT"/>
</dbReference>
<keyword evidence="6" id="KW-0489">Methyltransferase</keyword>
<accession>A0A1A9WAR7</accession>
<evidence type="ECO:0000313" key="14">
    <source>
        <dbReference type="EnsemblMetazoa" id="GBRI012479-PA"/>
    </source>
</evidence>
<evidence type="ECO:0000256" key="8">
    <source>
        <dbReference type="ARBA" id="ARBA00022691"/>
    </source>
</evidence>
<keyword evidence="5" id="KW-0963">Cytoplasm</keyword>
<evidence type="ECO:0000256" key="3">
    <source>
        <dbReference type="ARBA" id="ARBA00011245"/>
    </source>
</evidence>
<dbReference type="NCBIfam" id="TIGR00080">
    <property type="entry name" value="pimt"/>
    <property type="match status" value="1"/>
</dbReference>
<dbReference type="GO" id="GO:0032259">
    <property type="term" value="P:methylation"/>
    <property type="evidence" value="ECO:0007669"/>
    <property type="project" value="UniProtKB-KW"/>
</dbReference>
<keyword evidence="13" id="KW-0732">Signal</keyword>
<evidence type="ECO:0000256" key="13">
    <source>
        <dbReference type="SAM" id="SignalP"/>
    </source>
</evidence>
<dbReference type="Pfam" id="PF01135">
    <property type="entry name" value="PCMT"/>
    <property type="match status" value="1"/>
</dbReference>
<dbReference type="AlphaFoldDB" id="A0A1A9WAR7"/>
<dbReference type="EnsemblMetazoa" id="GBRI012479-RA">
    <property type="protein sequence ID" value="GBRI012479-PA"/>
    <property type="gene ID" value="GBRI012479"/>
</dbReference>
<evidence type="ECO:0000256" key="1">
    <source>
        <dbReference type="ARBA" id="ARBA00004514"/>
    </source>
</evidence>